<sequence length="448" mass="53154">MNSTITIITYNGRTQTNLDTIKKCDKLVSMINNNTIYLDIDINNMKKILNYLRGYDINCSIKHIAYDSKCLGINLELPNHVYVNISGEIYYLEKNLLVAKLEYFEKFFEYNHSLEPDYSSIVIDRCPDIFDDVLQYIQQEKPLYLKVKPKINSSLSNELDFYMKKPVQILPVIFNLSGFYYYENNFISYLCEKILLSDTNDNNLFFNISPKKFYPKIIFELDTLDNINENDLYSKISAKHAYSLSYDKIHKLVYIYLIIGGFTRGEIQINIDKSIRIKNNCLYGYYDLTKLEPSNMVSDDYFYKELYFKKQLSVNCLDNPTNMFEINFNNIFRCENIRKNLMLGTEDLDRLLSNYAYKFDIKIITKKNIKINFVEIKHDNKIIYRSNVTTYWVDDLNHSTIKYVENKKLDLKFFLSQKNRNDNMIIYFNDAINDNIKIYIKCDIVSNI</sequence>
<evidence type="ECO:0000313" key="4">
    <source>
        <dbReference type="Proteomes" id="UP000241365"/>
    </source>
</evidence>
<name>A0A167R5H5_9VIRU</name>
<dbReference type="RefSeq" id="YP_010776082.1">
    <property type="nucleotide sequence ID" value="NC_075034.1"/>
</dbReference>
<dbReference type="KEGG" id="vg:80512693"/>
<dbReference type="InterPro" id="IPR011333">
    <property type="entry name" value="SKP1/BTB/POZ_sf"/>
</dbReference>
<dbReference type="EMBL" id="KU877344">
    <property type="protein sequence ID" value="ANB50331.1"/>
    <property type="molecule type" value="Genomic_DNA"/>
</dbReference>
<evidence type="ECO:0000256" key="1">
    <source>
        <dbReference type="ARBA" id="ARBA00006497"/>
    </source>
</evidence>
<dbReference type="Pfam" id="PF02214">
    <property type="entry name" value="BTB_2"/>
    <property type="match status" value="1"/>
</dbReference>
<dbReference type="GeneID" id="80512693"/>
<dbReference type="SUPFAM" id="SSF54695">
    <property type="entry name" value="POZ domain"/>
    <property type="match status" value="1"/>
</dbReference>
<accession>A0A167R5H5</accession>
<dbReference type="GO" id="GO:0051260">
    <property type="term" value="P:protein homooligomerization"/>
    <property type="evidence" value="ECO:0007669"/>
    <property type="project" value="InterPro"/>
</dbReference>
<protein>
    <submittedName>
        <fullName evidence="3">Putative BTB/POZ domain-containing protein</fullName>
    </submittedName>
</protein>
<organism evidence="3 4">
    <name type="scientific">Powai lake megavirus</name>
    <dbReference type="NCBI Taxonomy" id="1842663"/>
    <lineage>
        <taxon>Viruses</taxon>
        <taxon>Varidnaviria</taxon>
        <taxon>Bamfordvirae</taxon>
        <taxon>Nucleocytoviricota</taxon>
        <taxon>Megaviricetes</taxon>
        <taxon>Imitervirales</taxon>
        <taxon>Mimiviridae</taxon>
        <taxon>Megamimivirinae</taxon>
        <taxon>Megavirus</taxon>
        <taxon>Megavirus powaiense</taxon>
    </lineage>
</organism>
<dbReference type="PROSITE" id="PS50097">
    <property type="entry name" value="BTB"/>
    <property type="match status" value="1"/>
</dbReference>
<proteinExistence type="inferred from homology"/>
<comment type="similarity">
    <text evidence="1">Belongs to the mimivirus BTB/WD family.</text>
</comment>
<keyword evidence="4" id="KW-1185">Reference proteome</keyword>
<evidence type="ECO:0000313" key="3">
    <source>
        <dbReference type="EMBL" id="ANB50331.1"/>
    </source>
</evidence>
<feature type="domain" description="BTB" evidence="2">
    <location>
        <begin position="79"/>
        <end position="137"/>
    </location>
</feature>
<evidence type="ECO:0000259" key="2">
    <source>
        <dbReference type="PROSITE" id="PS50097"/>
    </source>
</evidence>
<dbReference type="Gene3D" id="3.30.710.10">
    <property type="entry name" value="Potassium Channel Kv1.1, Chain A"/>
    <property type="match status" value="1"/>
</dbReference>
<dbReference type="InterPro" id="IPR003131">
    <property type="entry name" value="T1-type_BTB"/>
</dbReference>
<dbReference type="InterPro" id="IPR000210">
    <property type="entry name" value="BTB/POZ_dom"/>
</dbReference>
<reference evidence="3 4" key="1">
    <citation type="journal article" date="2016" name="Genome Announc.">
        <title>Complete Genome Sequence of a New Megavirus Family Member Isolated from an Inland Water Lake for the First Time in India.</title>
        <authorList>
            <person name="Chatterjee A."/>
            <person name="Ali F."/>
            <person name="Bange D."/>
            <person name="Kondabagil K."/>
        </authorList>
    </citation>
    <scope>NUCLEOTIDE SEQUENCE [LARGE SCALE GENOMIC DNA]</scope>
    <source>
        <strain evidence="3">1</strain>
    </source>
</reference>
<dbReference type="Proteomes" id="UP000241365">
    <property type="component" value="Segment"/>
</dbReference>